<evidence type="ECO:0000313" key="3">
    <source>
        <dbReference type="Proteomes" id="UP000245125"/>
    </source>
</evidence>
<sequence>MKSIEEHIKTAGIIIIGDEILSGKVQDSNSFLLASELRALGVSVMRISVIPDDIVTIGSEALSFSKTFDYVFTSGGVGPTHDDVTVAGIAQGFGVKLIRHPVLEEKFRQRYGESCNDAVLKMAEVPEGAELLDFGNARFPLVVFRNIYIFPGIPKYLREKFRLVKERFRSSALFLRKLFLNAEETDIAADLNTIVSENKEVSFGSYPILDNPEYKLVITVECRSENSLSKAVGQLLGCLQKQVIVRVE</sequence>
<dbReference type="Gene3D" id="3.40.980.10">
    <property type="entry name" value="MoaB/Mog-like domain"/>
    <property type="match status" value="1"/>
</dbReference>
<dbReference type="SUPFAM" id="SSF53218">
    <property type="entry name" value="Molybdenum cofactor biosynthesis proteins"/>
    <property type="match status" value="1"/>
</dbReference>
<evidence type="ECO:0000259" key="1">
    <source>
        <dbReference type="SMART" id="SM00852"/>
    </source>
</evidence>
<dbReference type="InterPro" id="IPR036425">
    <property type="entry name" value="MoaB/Mog-like_dom_sf"/>
</dbReference>
<gene>
    <name evidence="2" type="ORF">NBG4_50041</name>
</gene>
<dbReference type="Proteomes" id="UP000245125">
    <property type="component" value="Unassembled WGS sequence"/>
</dbReference>
<keyword evidence="3" id="KW-1185">Reference proteome</keyword>
<dbReference type="InterPro" id="IPR050101">
    <property type="entry name" value="CinA"/>
</dbReference>
<organism evidence="2 3">
    <name type="scientific">Candidatus Sulfobium mesophilum</name>
    <dbReference type="NCBI Taxonomy" id="2016548"/>
    <lineage>
        <taxon>Bacteria</taxon>
        <taxon>Pseudomonadati</taxon>
        <taxon>Nitrospirota</taxon>
        <taxon>Nitrospiria</taxon>
        <taxon>Nitrospirales</taxon>
        <taxon>Nitrospiraceae</taxon>
        <taxon>Candidatus Sulfobium</taxon>
    </lineage>
</organism>
<dbReference type="SMART" id="SM00852">
    <property type="entry name" value="MoCF_biosynth"/>
    <property type="match status" value="1"/>
</dbReference>
<dbReference type="EMBL" id="OUUY01000097">
    <property type="protein sequence ID" value="SPQ01309.1"/>
    <property type="molecule type" value="Genomic_DNA"/>
</dbReference>
<dbReference type="Pfam" id="PF24102">
    <property type="entry name" value="FLAD1_M"/>
    <property type="match status" value="1"/>
</dbReference>
<protein>
    <submittedName>
        <fullName evidence="2">Molybdopterin-binding protein</fullName>
    </submittedName>
</protein>
<dbReference type="AlphaFoldDB" id="A0A2U3QIW6"/>
<evidence type="ECO:0000313" key="2">
    <source>
        <dbReference type="EMBL" id="SPQ01309.1"/>
    </source>
</evidence>
<dbReference type="CDD" id="cd00885">
    <property type="entry name" value="cinA"/>
    <property type="match status" value="1"/>
</dbReference>
<dbReference type="PANTHER" id="PTHR13939">
    <property type="entry name" value="NICOTINAMIDE-NUCLEOTIDE AMIDOHYDROLASE PNCC"/>
    <property type="match status" value="1"/>
</dbReference>
<dbReference type="InterPro" id="IPR001453">
    <property type="entry name" value="MoaB/Mog_dom"/>
</dbReference>
<dbReference type="InterPro" id="IPR056596">
    <property type="entry name" value="FLAD1_M"/>
</dbReference>
<dbReference type="Pfam" id="PF00994">
    <property type="entry name" value="MoCF_biosynth"/>
    <property type="match status" value="1"/>
</dbReference>
<proteinExistence type="predicted"/>
<name>A0A2U3QIW6_9BACT</name>
<reference evidence="3" key="1">
    <citation type="submission" date="2018-03" db="EMBL/GenBank/DDBJ databases">
        <authorList>
            <person name="Zecchin S."/>
        </authorList>
    </citation>
    <scope>NUCLEOTIDE SEQUENCE [LARGE SCALE GENOMIC DNA]</scope>
</reference>
<dbReference type="PANTHER" id="PTHR13939:SF0">
    <property type="entry name" value="NMN AMIDOHYDROLASE-LIKE PROTEIN YFAY"/>
    <property type="match status" value="1"/>
</dbReference>
<accession>A0A2U3QIW6</accession>
<feature type="domain" description="MoaB/Mog" evidence="1">
    <location>
        <begin position="12"/>
        <end position="171"/>
    </location>
</feature>